<dbReference type="GeneID" id="57969764"/>
<evidence type="ECO:0000256" key="5">
    <source>
        <dbReference type="ARBA" id="ARBA00022989"/>
    </source>
</evidence>
<dbReference type="RefSeq" id="WP_003501863.1">
    <property type="nucleotide sequence ID" value="NZ_BAABZD010000002.1"/>
</dbReference>
<accession>A0AAW6ASC3</accession>
<evidence type="ECO:0000256" key="4">
    <source>
        <dbReference type="ARBA" id="ARBA00022692"/>
    </source>
</evidence>
<evidence type="ECO:0000313" key="10">
    <source>
        <dbReference type="EMBL" id="MCK0087048.1"/>
    </source>
</evidence>
<dbReference type="EMBL" id="JAQLGM010000003">
    <property type="protein sequence ID" value="MDB1999056.1"/>
    <property type="molecule type" value="Genomic_DNA"/>
</dbReference>
<dbReference type="Proteomes" id="UP001300871">
    <property type="component" value="Unassembled WGS sequence"/>
</dbReference>
<proteinExistence type="inferred from homology"/>
<gene>
    <name evidence="10" type="ORF">K5I21_14405</name>
    <name evidence="11" type="ORF">PM006_02455</name>
</gene>
<dbReference type="AlphaFoldDB" id="A0AAW6ASC3"/>
<feature type="transmembrane region" description="Helical" evidence="8">
    <location>
        <begin position="79"/>
        <end position="104"/>
    </location>
</feature>
<keyword evidence="3" id="KW-0997">Cell inner membrane</keyword>
<feature type="domain" description="Threonine/Serine exporter ThrE" evidence="9">
    <location>
        <begin position="8"/>
        <end position="134"/>
    </location>
</feature>
<keyword evidence="2" id="KW-1003">Cell membrane</keyword>
<feature type="transmembrane region" description="Helical" evidence="8">
    <location>
        <begin position="6"/>
        <end position="22"/>
    </location>
</feature>
<evidence type="ECO:0000256" key="7">
    <source>
        <dbReference type="ARBA" id="ARBA00034125"/>
    </source>
</evidence>
<name>A0AAW6ASC3_CLOSY</name>
<feature type="transmembrane region" description="Helical" evidence="8">
    <location>
        <begin position="29"/>
        <end position="47"/>
    </location>
</feature>
<evidence type="ECO:0000313" key="12">
    <source>
        <dbReference type="Proteomes" id="UP001300871"/>
    </source>
</evidence>
<comment type="subcellular location">
    <subcellularLocation>
        <location evidence="1">Cell membrane</location>
        <topology evidence="1">Multi-pass membrane protein</topology>
    </subcellularLocation>
</comment>
<dbReference type="Pfam" id="PF12821">
    <property type="entry name" value="ThrE_2"/>
    <property type="match status" value="1"/>
</dbReference>
<protein>
    <submittedName>
        <fullName evidence="11">Threonine/serine exporter family protein</fullName>
    </submittedName>
</protein>
<keyword evidence="6 8" id="KW-0472">Membrane</keyword>
<evidence type="ECO:0000256" key="6">
    <source>
        <dbReference type="ARBA" id="ARBA00023136"/>
    </source>
</evidence>
<dbReference type="GO" id="GO:0005886">
    <property type="term" value="C:plasma membrane"/>
    <property type="evidence" value="ECO:0007669"/>
    <property type="project" value="UniProtKB-SubCell"/>
</dbReference>
<comment type="caution">
    <text evidence="11">The sequence shown here is derived from an EMBL/GenBank/DDBJ whole genome shotgun (WGS) entry which is preliminary data.</text>
</comment>
<feature type="transmembrane region" description="Helical" evidence="8">
    <location>
        <begin position="53"/>
        <end position="72"/>
    </location>
</feature>
<sequence>MTELAVQSAAAFLAIFGFSIILDVPKKFLLYAGAAGGVCWFVYLLALQAGRSLIMAAFLSSLVVSILSHIFARVLKAPVTVFLVAGILPTVPGASVYRCVYFMIQGLADLSTYHLVQTIQIAGAMALAIFIVDSLFRLVQKT</sequence>
<evidence type="ECO:0000259" key="9">
    <source>
        <dbReference type="Pfam" id="PF12821"/>
    </source>
</evidence>
<evidence type="ECO:0000256" key="8">
    <source>
        <dbReference type="SAM" id="Phobius"/>
    </source>
</evidence>
<keyword evidence="4 8" id="KW-0812">Transmembrane</keyword>
<dbReference type="GO" id="GO:0015744">
    <property type="term" value="P:succinate transport"/>
    <property type="evidence" value="ECO:0007669"/>
    <property type="project" value="TreeGrafter"/>
</dbReference>
<dbReference type="EMBL" id="JAINVB010000001">
    <property type="protein sequence ID" value="MCK0087048.1"/>
    <property type="molecule type" value="Genomic_DNA"/>
</dbReference>
<dbReference type="InterPro" id="IPR050539">
    <property type="entry name" value="ThrE_Dicarb/AminoAcid_Exp"/>
</dbReference>
<reference evidence="10" key="1">
    <citation type="journal article" date="2022" name="Cell Host Microbe">
        <title>Colonization of the live biotherapeutic product VE303 and modulation of the microbiota and metabolites in healthy volunteers.</title>
        <authorList>
            <person name="Dsouza M."/>
            <person name="Menon R."/>
            <person name="Crossette E."/>
            <person name="Bhattarai S.K."/>
            <person name="Schneider J."/>
            <person name="Kim Y.G."/>
            <person name="Reddy S."/>
            <person name="Caballero S."/>
            <person name="Felix C."/>
            <person name="Cornacchione L."/>
            <person name="Hendrickson J."/>
            <person name="Watson A.R."/>
            <person name="Minot S.S."/>
            <person name="Greenfield N."/>
            <person name="Schopf L."/>
            <person name="Szabady R."/>
            <person name="Patarroyo J."/>
            <person name="Smith W."/>
            <person name="Harrison P."/>
            <person name="Kuijper E.J."/>
            <person name="Kelly C.P."/>
            <person name="Olle B."/>
            <person name="Bobilev D."/>
            <person name="Silber J.L."/>
            <person name="Bucci V."/>
            <person name="Roberts B."/>
            <person name="Faith J."/>
            <person name="Norman J.M."/>
        </authorList>
    </citation>
    <scope>NUCLEOTIDE SEQUENCE</scope>
    <source>
        <strain evidence="10">VE303-04</strain>
    </source>
</reference>
<dbReference type="InterPro" id="IPR024528">
    <property type="entry name" value="ThrE_2"/>
</dbReference>
<reference evidence="11" key="2">
    <citation type="submission" date="2023-01" db="EMBL/GenBank/DDBJ databases">
        <title>Human gut microbiome strain richness.</title>
        <authorList>
            <person name="Chen-Liaw A."/>
        </authorList>
    </citation>
    <scope>NUCLEOTIDE SEQUENCE</scope>
    <source>
        <strain evidence="11">B1_m1001713B170214d0_201011</strain>
    </source>
</reference>
<evidence type="ECO:0000256" key="1">
    <source>
        <dbReference type="ARBA" id="ARBA00004651"/>
    </source>
</evidence>
<dbReference type="PANTHER" id="PTHR34390">
    <property type="entry name" value="UPF0442 PROTEIN YJJB-RELATED"/>
    <property type="match status" value="1"/>
</dbReference>
<evidence type="ECO:0000313" key="11">
    <source>
        <dbReference type="EMBL" id="MDB1999056.1"/>
    </source>
</evidence>
<evidence type="ECO:0000256" key="3">
    <source>
        <dbReference type="ARBA" id="ARBA00022519"/>
    </source>
</evidence>
<keyword evidence="5 8" id="KW-1133">Transmembrane helix</keyword>
<comment type="similarity">
    <text evidence="7">Belongs to the ThrE exporter (TC 2.A.79) family.</text>
</comment>
<dbReference type="PANTHER" id="PTHR34390:SF1">
    <property type="entry name" value="SUCCINATE TRANSPORTER SUBUNIT YJJB-RELATED"/>
    <property type="match status" value="1"/>
</dbReference>
<evidence type="ECO:0000256" key="2">
    <source>
        <dbReference type="ARBA" id="ARBA00022475"/>
    </source>
</evidence>
<organism evidence="11 12">
    <name type="scientific">Clostridium symbiosum</name>
    <name type="common">Bacteroides symbiosus</name>
    <dbReference type="NCBI Taxonomy" id="1512"/>
    <lineage>
        <taxon>Bacteria</taxon>
        <taxon>Bacillati</taxon>
        <taxon>Bacillota</taxon>
        <taxon>Clostridia</taxon>
        <taxon>Lachnospirales</taxon>
        <taxon>Lachnospiraceae</taxon>
        <taxon>Otoolea</taxon>
    </lineage>
</organism>
<dbReference type="Proteomes" id="UP001203136">
    <property type="component" value="Unassembled WGS sequence"/>
</dbReference>
<feature type="transmembrane region" description="Helical" evidence="8">
    <location>
        <begin position="116"/>
        <end position="136"/>
    </location>
</feature>